<name>A0A0B8P4C2_9VIBR</name>
<dbReference type="Proteomes" id="UP000031670">
    <property type="component" value="Unassembled WGS sequence"/>
</dbReference>
<evidence type="ECO:0000313" key="2">
    <source>
        <dbReference type="Proteomes" id="UP000031670"/>
    </source>
</evidence>
<proteinExistence type="predicted"/>
<dbReference type="AlphaFoldDB" id="A0A0B8P4C2"/>
<reference evidence="1 2" key="2">
    <citation type="submission" date="2015-01" db="EMBL/GenBank/DDBJ databases">
        <authorList>
            <consortium name="NBRP consortium"/>
            <person name="Sawabe T."/>
            <person name="Meirelles P."/>
            <person name="Feng G."/>
            <person name="Sayaka M."/>
            <person name="Hattori M."/>
            <person name="Ohkuma M."/>
        </authorList>
    </citation>
    <scope>NUCLEOTIDE SEQUENCE [LARGE SCALE GENOMIC DNA]</scope>
    <source>
        <strain evidence="1 2">JCM19232</strain>
    </source>
</reference>
<accession>A0A0B8P4C2</accession>
<dbReference type="Pfam" id="PF13557">
    <property type="entry name" value="Phenol_MetA_deg"/>
    <property type="match status" value="1"/>
</dbReference>
<evidence type="ECO:0000313" key="1">
    <source>
        <dbReference type="EMBL" id="GAM61086.1"/>
    </source>
</evidence>
<comment type="caution">
    <text evidence="1">The sequence shown here is derived from an EMBL/GenBank/DDBJ whole genome shotgun (WGS) entry which is preliminary data.</text>
</comment>
<protein>
    <recommendedName>
        <fullName evidence="3">Outer membrane protein beta-barrel domain-containing protein</fullName>
    </recommendedName>
</protein>
<organism evidence="1 2">
    <name type="scientific">Vibrio ishigakensis</name>
    <dbReference type="NCBI Taxonomy" id="1481914"/>
    <lineage>
        <taxon>Bacteria</taxon>
        <taxon>Pseudomonadati</taxon>
        <taxon>Pseudomonadota</taxon>
        <taxon>Gammaproteobacteria</taxon>
        <taxon>Vibrionales</taxon>
        <taxon>Vibrionaceae</taxon>
        <taxon>Vibrio</taxon>
    </lineage>
</organism>
<dbReference type="EMBL" id="BBSA01000002">
    <property type="protein sequence ID" value="GAM61086.1"/>
    <property type="molecule type" value="Genomic_DNA"/>
</dbReference>
<gene>
    <name evidence="1" type="ORF">JCM19232_4028</name>
</gene>
<sequence length="152" mass="16943">MSSPVWASDKPWHVNMGVTNSDNLQGVSIGGGCSGKIIGVDINHTNLRSNAKFKSGPVWDVNLEAGYKFSAGPFQLKPYLYVGKVVFNGTDPQGYYVDDAYQYGWGFKGAIGYLFTDLQYGDIRINTYDDYDSSYRAQTEEEVVRFKMGVTF</sequence>
<evidence type="ECO:0008006" key="3">
    <source>
        <dbReference type="Google" id="ProtNLM"/>
    </source>
</evidence>
<dbReference type="InterPro" id="IPR025737">
    <property type="entry name" value="FApF"/>
</dbReference>
<reference evidence="1 2" key="1">
    <citation type="submission" date="2015-01" db="EMBL/GenBank/DDBJ databases">
        <title>Vibrio sp. C5 JCM 19232 whole genome shotgun sequence.</title>
        <authorList>
            <person name="Sawabe T."/>
            <person name="Meirelles P."/>
            <person name="Feng G."/>
            <person name="Sayaka M."/>
            <person name="Hattori M."/>
            <person name="Ohkuma M."/>
        </authorList>
    </citation>
    <scope>NUCLEOTIDE SEQUENCE [LARGE SCALE GENOMIC DNA]</scope>
    <source>
        <strain evidence="1 2">JCM19232</strain>
    </source>
</reference>